<dbReference type="RefSeq" id="WP_372391252.1">
    <property type="nucleotide sequence ID" value="NZ_JBGNYA010000001.1"/>
</dbReference>
<proteinExistence type="predicted"/>
<feature type="compositionally biased region" description="Low complexity" evidence="1">
    <location>
        <begin position="24"/>
        <end position="56"/>
    </location>
</feature>
<keyword evidence="3" id="KW-1185">Reference proteome</keyword>
<sequence length="101" mass="10725">MSTNVEHARPNRTDRPTEDDTETRPSAASTADAPSTTPEPSTTTSPGAASGAAPEPRSADLDSGTDSWTQRCQRQFEPRATDRLANLVDESNLVVISPGDE</sequence>
<feature type="compositionally biased region" description="Polar residues" evidence="1">
    <location>
        <begin position="64"/>
        <end position="73"/>
    </location>
</feature>
<feature type="compositionally biased region" description="Basic and acidic residues" evidence="1">
    <location>
        <begin position="1"/>
        <end position="18"/>
    </location>
</feature>
<dbReference type="EMBL" id="JBGNYA010000001">
    <property type="protein sequence ID" value="MFA1612357.1"/>
    <property type="molecule type" value="Genomic_DNA"/>
</dbReference>
<accession>A0ABD5MGE0</accession>
<feature type="region of interest" description="Disordered" evidence="1">
    <location>
        <begin position="1"/>
        <end position="74"/>
    </location>
</feature>
<protein>
    <submittedName>
        <fullName evidence="2">Uncharacterized protein</fullName>
    </submittedName>
</protein>
<evidence type="ECO:0000256" key="1">
    <source>
        <dbReference type="SAM" id="MobiDB-lite"/>
    </source>
</evidence>
<organism evidence="2 3">
    <name type="scientific">Halobellus rubicundus</name>
    <dbReference type="NCBI Taxonomy" id="2996466"/>
    <lineage>
        <taxon>Archaea</taxon>
        <taxon>Methanobacteriati</taxon>
        <taxon>Methanobacteriota</taxon>
        <taxon>Stenosarchaea group</taxon>
        <taxon>Halobacteria</taxon>
        <taxon>Halobacteriales</taxon>
        <taxon>Haloferacaceae</taxon>
        <taxon>Halobellus</taxon>
    </lineage>
</organism>
<comment type="caution">
    <text evidence="2">The sequence shown here is derived from an EMBL/GenBank/DDBJ whole genome shotgun (WGS) entry which is preliminary data.</text>
</comment>
<evidence type="ECO:0000313" key="2">
    <source>
        <dbReference type="EMBL" id="MFA1612357.1"/>
    </source>
</evidence>
<reference evidence="2 3" key="1">
    <citation type="submission" date="2024-08" db="EMBL/GenBank/DDBJ databases">
        <title>Halobellus sp. MBLA0158 whole genome sequence.</title>
        <authorList>
            <person name="Hwang C.Y."/>
            <person name="Cho E.-S."/>
            <person name="Seo M.-J."/>
        </authorList>
    </citation>
    <scope>NUCLEOTIDE SEQUENCE [LARGE SCALE GENOMIC DNA]</scope>
    <source>
        <strain evidence="2 3">MBLA0158</strain>
    </source>
</reference>
<name>A0ABD5MGE0_9EURY</name>
<dbReference type="Proteomes" id="UP001570511">
    <property type="component" value="Unassembled WGS sequence"/>
</dbReference>
<evidence type="ECO:0000313" key="3">
    <source>
        <dbReference type="Proteomes" id="UP001570511"/>
    </source>
</evidence>
<gene>
    <name evidence="2" type="ORF">OS889_15280</name>
</gene>
<dbReference type="AlphaFoldDB" id="A0ABD5MGE0"/>